<evidence type="ECO:0000313" key="3">
    <source>
        <dbReference type="Proteomes" id="UP000315440"/>
    </source>
</evidence>
<keyword evidence="3" id="KW-1185">Reference proteome</keyword>
<accession>A0A5C5ZSN5</accession>
<dbReference type="InterPro" id="IPR024284">
    <property type="entry name" value="DUF3826"/>
</dbReference>
<dbReference type="Proteomes" id="UP000315440">
    <property type="component" value="Unassembled WGS sequence"/>
</dbReference>
<feature type="signal peptide" evidence="1">
    <location>
        <begin position="1"/>
        <end position="15"/>
    </location>
</feature>
<keyword evidence="1" id="KW-0732">Signal</keyword>
<dbReference type="AlphaFoldDB" id="A0A5C5ZSN5"/>
<evidence type="ECO:0000256" key="1">
    <source>
        <dbReference type="SAM" id="SignalP"/>
    </source>
</evidence>
<organism evidence="2 3">
    <name type="scientific">Pseudobythopirellula maris</name>
    <dbReference type="NCBI Taxonomy" id="2527991"/>
    <lineage>
        <taxon>Bacteria</taxon>
        <taxon>Pseudomonadati</taxon>
        <taxon>Planctomycetota</taxon>
        <taxon>Planctomycetia</taxon>
        <taxon>Pirellulales</taxon>
        <taxon>Lacipirellulaceae</taxon>
        <taxon>Pseudobythopirellula</taxon>
    </lineage>
</organism>
<gene>
    <name evidence="2" type="ORF">Mal64_09100</name>
</gene>
<protein>
    <recommendedName>
        <fullName evidence="4">DUF3826 domain-containing protein</fullName>
    </recommendedName>
</protein>
<dbReference type="Pfam" id="PF12875">
    <property type="entry name" value="DUF3826"/>
    <property type="match status" value="1"/>
</dbReference>
<evidence type="ECO:0000313" key="2">
    <source>
        <dbReference type="EMBL" id="TWT90519.1"/>
    </source>
</evidence>
<comment type="caution">
    <text evidence="2">The sequence shown here is derived from an EMBL/GenBank/DDBJ whole genome shotgun (WGS) entry which is preliminary data.</text>
</comment>
<feature type="chain" id="PRO_5023079903" description="DUF3826 domain-containing protein" evidence="1">
    <location>
        <begin position="16"/>
        <end position="242"/>
    </location>
</feature>
<sequence length="242" mass="27277" precursor="true">MASAVVALAASPALADTAAMVAARSQAAIDGDQPPSWWDASLPDEVQRDVDRKGKQLAERLGLDDPSKTDAVAKLVSDHYGKVWAWHQGIDPELDAAWDAWDAARDNTGGKEKDELKALTVMTEQIDPIYAEFAPQIDNLIDGLNELVGEEKTIDLLDRVTRSPGAPRTYNAYVEMVPQMTDEEKAIIWDRMAQARRDSMAAWSDKRVVKIFKKYKVRNEFSLDYFGYGYQKHYRAWINRNK</sequence>
<reference evidence="2 3" key="1">
    <citation type="submission" date="2019-02" db="EMBL/GenBank/DDBJ databases">
        <title>Deep-cultivation of Planctomycetes and their phenomic and genomic characterization uncovers novel biology.</title>
        <authorList>
            <person name="Wiegand S."/>
            <person name="Jogler M."/>
            <person name="Boedeker C."/>
            <person name="Pinto D."/>
            <person name="Vollmers J."/>
            <person name="Rivas-Marin E."/>
            <person name="Kohn T."/>
            <person name="Peeters S.H."/>
            <person name="Heuer A."/>
            <person name="Rast P."/>
            <person name="Oberbeckmann S."/>
            <person name="Bunk B."/>
            <person name="Jeske O."/>
            <person name="Meyerdierks A."/>
            <person name="Storesund J.E."/>
            <person name="Kallscheuer N."/>
            <person name="Luecker S."/>
            <person name="Lage O.M."/>
            <person name="Pohl T."/>
            <person name="Merkel B.J."/>
            <person name="Hornburger P."/>
            <person name="Mueller R.-W."/>
            <person name="Bruemmer F."/>
            <person name="Labrenz M."/>
            <person name="Spormann A.M."/>
            <person name="Op Den Camp H."/>
            <person name="Overmann J."/>
            <person name="Amann R."/>
            <person name="Jetten M.S.M."/>
            <person name="Mascher T."/>
            <person name="Medema M.H."/>
            <person name="Devos D.P."/>
            <person name="Kaster A.-K."/>
            <person name="Ovreas L."/>
            <person name="Rohde M."/>
            <person name="Galperin M.Y."/>
            <person name="Jogler C."/>
        </authorList>
    </citation>
    <scope>NUCLEOTIDE SEQUENCE [LARGE SCALE GENOMIC DNA]</scope>
    <source>
        <strain evidence="2 3">Mal64</strain>
    </source>
</reference>
<dbReference type="EMBL" id="SJPQ01000001">
    <property type="protein sequence ID" value="TWT90519.1"/>
    <property type="molecule type" value="Genomic_DNA"/>
</dbReference>
<evidence type="ECO:0008006" key="4">
    <source>
        <dbReference type="Google" id="ProtNLM"/>
    </source>
</evidence>
<proteinExistence type="predicted"/>
<name>A0A5C5ZSN5_9BACT</name>
<dbReference type="RefSeq" id="WP_197525448.1">
    <property type="nucleotide sequence ID" value="NZ_SJPQ01000001.1"/>
</dbReference>